<gene>
    <name evidence="5" type="primary">rplY</name>
    <name evidence="5" type="synonym">ctc</name>
    <name evidence="8" type="ORF">IX83_03380</name>
</gene>
<comment type="function">
    <text evidence="5">This is one of the proteins that binds to the 5S RNA in the ribosome where it forms part of the central protuberance.</text>
</comment>
<dbReference type="PANTHER" id="PTHR33284:SF1">
    <property type="entry name" value="RIBOSOMAL PROTEIN L25_GLN-TRNA SYNTHETASE, ANTI-CODON-BINDING DOMAIN-CONTAINING PROTEIN"/>
    <property type="match status" value="1"/>
</dbReference>
<feature type="domain" description="Large ribosomal subunit protein bL25 L25" evidence="6">
    <location>
        <begin position="4"/>
        <end position="90"/>
    </location>
</feature>
<dbReference type="NCBIfam" id="NF004612">
    <property type="entry name" value="PRK05943.1"/>
    <property type="match status" value="1"/>
</dbReference>
<dbReference type="eggNOG" id="COG1825">
    <property type="taxonomic scope" value="Bacteria"/>
</dbReference>
<dbReference type="InterPro" id="IPR020055">
    <property type="entry name" value="Ribosomal_bL25_short"/>
</dbReference>
<comment type="subunit">
    <text evidence="5">Part of the 50S ribosomal subunit; part of the 5S rRNA/L5/L18/L25 subcomplex. Contacts the 5S rRNA. Binds to the 5S rRNA independently of L5 and L18.</text>
</comment>
<dbReference type="HOGENOM" id="CLU_075939_0_1_4"/>
<dbReference type="NCBIfam" id="NF004128">
    <property type="entry name" value="PRK05618.1-2"/>
    <property type="match status" value="1"/>
</dbReference>
<proteinExistence type="inferred from homology"/>
<comment type="similarity">
    <text evidence="5">Belongs to the bacterial ribosomal protein bL25 family. CTC subfamily.</text>
</comment>
<dbReference type="Gene3D" id="2.40.240.10">
    <property type="entry name" value="Ribosomal Protein L25, Chain P"/>
    <property type="match status" value="1"/>
</dbReference>
<evidence type="ECO:0000256" key="4">
    <source>
        <dbReference type="ARBA" id="ARBA00023274"/>
    </source>
</evidence>
<dbReference type="Gene3D" id="2.170.120.20">
    <property type="entry name" value="Ribosomal protein L25, beta domain"/>
    <property type="match status" value="1"/>
</dbReference>
<evidence type="ECO:0000259" key="6">
    <source>
        <dbReference type="Pfam" id="PF01386"/>
    </source>
</evidence>
<dbReference type="CDD" id="cd00495">
    <property type="entry name" value="Ribosomal_L25_TL5_CTC"/>
    <property type="match status" value="1"/>
</dbReference>
<dbReference type="NCBIfam" id="NF004130">
    <property type="entry name" value="PRK05618.1-5"/>
    <property type="match status" value="1"/>
</dbReference>
<dbReference type="InterPro" id="IPR020930">
    <property type="entry name" value="Ribosomal_uL5_bac-type"/>
</dbReference>
<feature type="domain" description="Large ribosomal subunit protein bL25 beta" evidence="7">
    <location>
        <begin position="99"/>
        <end position="182"/>
    </location>
</feature>
<evidence type="ECO:0000259" key="7">
    <source>
        <dbReference type="Pfam" id="PF14693"/>
    </source>
</evidence>
<evidence type="ECO:0000256" key="3">
    <source>
        <dbReference type="ARBA" id="ARBA00022980"/>
    </source>
</evidence>
<dbReference type="GO" id="GO:0003735">
    <property type="term" value="F:structural constituent of ribosome"/>
    <property type="evidence" value="ECO:0007669"/>
    <property type="project" value="InterPro"/>
</dbReference>
<dbReference type="InterPro" id="IPR029751">
    <property type="entry name" value="Ribosomal_L25_dom"/>
</dbReference>
<dbReference type="NCBIfam" id="TIGR00731">
    <property type="entry name" value="bL25_bact_ctc"/>
    <property type="match status" value="1"/>
</dbReference>
<dbReference type="AlphaFoldDB" id="A0A077DCY7"/>
<dbReference type="HAMAP" id="MF_01336">
    <property type="entry name" value="Ribosomal_bL25"/>
    <property type="match status" value="1"/>
</dbReference>
<keyword evidence="4 5" id="KW-0687">Ribonucleoprotein</keyword>
<dbReference type="InterPro" id="IPR037121">
    <property type="entry name" value="Ribosomal_bL25_C"/>
</dbReference>
<keyword evidence="9" id="KW-1185">Reference proteome</keyword>
<dbReference type="GO" id="GO:0022625">
    <property type="term" value="C:cytosolic large ribosomal subunit"/>
    <property type="evidence" value="ECO:0007669"/>
    <property type="project" value="TreeGrafter"/>
</dbReference>
<dbReference type="PANTHER" id="PTHR33284">
    <property type="entry name" value="RIBOSOMAL PROTEIN L25/GLN-TRNA SYNTHETASE, ANTI-CODON-BINDING DOMAIN-CONTAINING PROTEIN"/>
    <property type="match status" value="1"/>
</dbReference>
<name>A0A077DCY7_9BURK</name>
<dbReference type="Proteomes" id="UP000028945">
    <property type="component" value="Chromosome"/>
</dbReference>
<keyword evidence="1 5" id="KW-0699">rRNA-binding</keyword>
<evidence type="ECO:0000313" key="8">
    <source>
        <dbReference type="EMBL" id="AIL32474.1"/>
    </source>
</evidence>
<dbReference type="OrthoDB" id="9806411at2"/>
<evidence type="ECO:0000256" key="1">
    <source>
        <dbReference type="ARBA" id="ARBA00022730"/>
    </source>
</evidence>
<accession>A0A077DCY7</accession>
<dbReference type="InterPro" id="IPR020056">
    <property type="entry name" value="Rbsml_bL25/Gln-tRNA_synth_N"/>
</dbReference>
<dbReference type="InterPro" id="IPR011035">
    <property type="entry name" value="Ribosomal_bL25/Gln-tRNA_synth"/>
</dbReference>
<dbReference type="STRING" id="1072685.IX83_03380"/>
<dbReference type="KEGG" id="bpsi:IX83_03380"/>
<evidence type="ECO:0000256" key="5">
    <source>
        <dbReference type="HAMAP-Rule" id="MF_01334"/>
    </source>
</evidence>
<keyword evidence="3 5" id="KW-0689">Ribosomal protein</keyword>
<dbReference type="HAMAP" id="MF_01334">
    <property type="entry name" value="Ribosomal_bL25_CTC"/>
    <property type="match status" value="1"/>
</dbReference>
<evidence type="ECO:0000313" key="9">
    <source>
        <dbReference type="Proteomes" id="UP000028945"/>
    </source>
</evidence>
<dbReference type="Pfam" id="PF14693">
    <property type="entry name" value="Ribosomal_TL5_C"/>
    <property type="match status" value="1"/>
</dbReference>
<dbReference type="GO" id="GO:0006412">
    <property type="term" value="P:translation"/>
    <property type="evidence" value="ECO:0007669"/>
    <property type="project" value="UniProtKB-UniRule"/>
</dbReference>
<dbReference type="GO" id="GO:0008097">
    <property type="term" value="F:5S rRNA binding"/>
    <property type="evidence" value="ECO:0007669"/>
    <property type="project" value="InterPro"/>
</dbReference>
<organism evidence="8 9">
    <name type="scientific">Basilea psittacipulmonis DSM 24701</name>
    <dbReference type="NCBI Taxonomy" id="1072685"/>
    <lineage>
        <taxon>Bacteria</taxon>
        <taxon>Pseudomonadati</taxon>
        <taxon>Pseudomonadota</taxon>
        <taxon>Betaproteobacteria</taxon>
        <taxon>Burkholderiales</taxon>
        <taxon>Alcaligenaceae</taxon>
        <taxon>Basilea</taxon>
    </lineage>
</organism>
<evidence type="ECO:0000256" key="2">
    <source>
        <dbReference type="ARBA" id="ARBA00022884"/>
    </source>
</evidence>
<dbReference type="InterPro" id="IPR001021">
    <property type="entry name" value="Ribosomal_bL25_long"/>
</dbReference>
<dbReference type="EMBL" id="CP009238">
    <property type="protein sequence ID" value="AIL32474.1"/>
    <property type="molecule type" value="Genomic_DNA"/>
</dbReference>
<protein>
    <recommendedName>
        <fullName evidence="5">Large ribosomal subunit protein bL25</fullName>
    </recommendedName>
    <alternativeName>
        <fullName evidence="5">General stress protein CTC</fullName>
    </alternativeName>
</protein>
<sequence>MKFNAVTRGVQGSSASRRLRRAGRLPGIVYGGGEPAVSIDLDHNEIYYALQKEAFHSSILELSIDGKVEQVLLRASQWHPYKPQVLHIDFQRVKAGEMLTTSVPLHFLNAEISPAVKEQGAQINTVMNEVEISCLPRHLPSHIDVDLSKMNDGDVLTVANLIAPEGVQFTHVADESAVVAVASVIQEAASQEDAEATQEETTAEA</sequence>
<dbReference type="SUPFAM" id="SSF50715">
    <property type="entry name" value="Ribosomal protein L25-like"/>
    <property type="match status" value="1"/>
</dbReference>
<dbReference type="Pfam" id="PF01386">
    <property type="entry name" value="Ribosomal_L25p"/>
    <property type="match status" value="1"/>
</dbReference>
<keyword evidence="2 5" id="KW-0694">RNA-binding</keyword>
<dbReference type="InterPro" id="IPR020057">
    <property type="entry name" value="Ribosomal_bL25_b-dom"/>
</dbReference>
<dbReference type="RefSeq" id="WP_038499143.1">
    <property type="nucleotide sequence ID" value="NZ_AFWK01000019.1"/>
</dbReference>
<reference evidence="8 9" key="1">
    <citation type="journal article" date="2014" name="BMC Genomics">
        <title>A genomic perspective on a new bacterial genus and species from the Alcaligenaceae family, Basilea psittacipulmonis.</title>
        <authorList>
            <person name="Whiteson K.L."/>
            <person name="Hernandez D."/>
            <person name="Lazarevic V."/>
            <person name="Gaia N."/>
            <person name="Farinelli L."/>
            <person name="Francois P."/>
            <person name="Pilo P."/>
            <person name="Frey J."/>
            <person name="Schrenzel J."/>
        </authorList>
    </citation>
    <scope>NUCLEOTIDE SEQUENCE [LARGE SCALE GENOMIC DNA]</scope>
    <source>
        <strain evidence="8 9">DSM 24701</strain>
    </source>
</reference>